<keyword evidence="4" id="KW-1185">Reference proteome</keyword>
<dbReference type="Proteomes" id="UP000284403">
    <property type="component" value="Unassembled WGS sequence"/>
</dbReference>
<evidence type="ECO:0000313" key="4">
    <source>
        <dbReference type="Proteomes" id="UP000284403"/>
    </source>
</evidence>
<feature type="region of interest" description="Disordered" evidence="1">
    <location>
        <begin position="97"/>
        <end position="148"/>
    </location>
</feature>
<proteinExistence type="predicted"/>
<dbReference type="AlphaFoldDB" id="A0A422MXP6"/>
<feature type="region of interest" description="Disordered" evidence="1">
    <location>
        <begin position="1"/>
        <end position="22"/>
    </location>
</feature>
<evidence type="ECO:0000313" key="3">
    <source>
        <dbReference type="EMBL" id="RNE97986.1"/>
    </source>
</evidence>
<feature type="domain" description="DUF7578" evidence="2">
    <location>
        <begin position="26"/>
        <end position="80"/>
    </location>
</feature>
<dbReference type="EMBL" id="MKKU01001076">
    <property type="protein sequence ID" value="RNE97986.1"/>
    <property type="molecule type" value="Genomic_DNA"/>
</dbReference>
<dbReference type="Pfam" id="PF24466">
    <property type="entry name" value="DUF7578"/>
    <property type="match status" value="1"/>
</dbReference>
<organism evidence="3 4">
    <name type="scientific">Trypanosoma conorhini</name>
    <dbReference type="NCBI Taxonomy" id="83891"/>
    <lineage>
        <taxon>Eukaryota</taxon>
        <taxon>Discoba</taxon>
        <taxon>Euglenozoa</taxon>
        <taxon>Kinetoplastea</taxon>
        <taxon>Metakinetoplastina</taxon>
        <taxon>Trypanosomatida</taxon>
        <taxon>Trypanosomatidae</taxon>
        <taxon>Trypanosoma</taxon>
    </lineage>
</organism>
<accession>A0A422MXP6</accession>
<name>A0A422MXP6_9TRYP</name>
<gene>
    <name evidence="3" type="ORF">Tco025E_09340</name>
</gene>
<dbReference type="InterPro" id="IPR056000">
    <property type="entry name" value="DUF7578"/>
</dbReference>
<evidence type="ECO:0000259" key="2">
    <source>
        <dbReference type="Pfam" id="PF24466"/>
    </source>
</evidence>
<sequence>MDPRQPRAGGAGGGGWPGQRNEAERLLREHVGRAKCVDEGRNVSMEVFARGPRRYVKDKQLLGEIANAPRYRRFLFARKLAEKGVVTLRDWREVGVGLPAPRFRTETTRRGPGGGGGGSGKEGSRRKGKAGGGKDKPNATGRPLRLCA</sequence>
<evidence type="ECO:0000256" key="1">
    <source>
        <dbReference type="SAM" id="MobiDB-lite"/>
    </source>
</evidence>
<reference evidence="3 4" key="1">
    <citation type="journal article" date="2018" name="BMC Genomics">
        <title>Genomic comparison of Trypanosoma conorhini and Trypanosoma rangeli to Trypanosoma cruzi strains of high and low virulence.</title>
        <authorList>
            <person name="Bradwell K.R."/>
            <person name="Koparde V.N."/>
            <person name="Matveyev A.V."/>
            <person name="Serrano M.G."/>
            <person name="Alves J.M."/>
            <person name="Parikh H."/>
            <person name="Huang B."/>
            <person name="Lee V."/>
            <person name="Espinosa-Alvarez O."/>
            <person name="Ortiz P.A."/>
            <person name="Costa-Martins A.G."/>
            <person name="Teixeira M.M."/>
            <person name="Buck G.A."/>
        </authorList>
    </citation>
    <scope>NUCLEOTIDE SEQUENCE [LARGE SCALE GENOMIC DNA]</scope>
    <source>
        <strain evidence="3 4">025E</strain>
    </source>
</reference>
<protein>
    <submittedName>
        <fullName evidence="3">Retrotransposon hot spot (RHS) protein</fullName>
    </submittedName>
</protein>
<dbReference type="RefSeq" id="XP_029223738.1">
    <property type="nucleotide sequence ID" value="XM_029376159.1"/>
</dbReference>
<feature type="compositionally biased region" description="Gly residues" evidence="1">
    <location>
        <begin position="111"/>
        <end position="121"/>
    </location>
</feature>
<dbReference type="GeneID" id="40322951"/>
<comment type="caution">
    <text evidence="3">The sequence shown here is derived from an EMBL/GenBank/DDBJ whole genome shotgun (WGS) entry which is preliminary data.</text>
</comment>